<dbReference type="HOGENOM" id="CLU_1065700_0_0_1"/>
<dbReference type="Proteomes" id="UP000002313">
    <property type="component" value="Chromosome II"/>
</dbReference>
<accession>E0S5V8</accession>
<organism evidence="1 2">
    <name type="scientific">Encephalitozoon intestinalis (strain ATCC 50506)</name>
    <name type="common">Microsporidian parasite</name>
    <name type="synonym">Septata intestinalis</name>
    <dbReference type="NCBI Taxonomy" id="876142"/>
    <lineage>
        <taxon>Eukaryota</taxon>
        <taxon>Fungi</taxon>
        <taxon>Fungi incertae sedis</taxon>
        <taxon>Microsporidia</taxon>
        <taxon>Unikaryonidae</taxon>
        <taxon>Encephalitozoon</taxon>
    </lineage>
</organism>
<reference evidence="1 2" key="2">
    <citation type="journal article" date="2012" name="Proc. Natl. Acad. Sci. U.S.A.">
        <title>Gain and loss of multiple functionally related, horizontally transferred genes in the reduced genomes of two microsporidian parasites.</title>
        <authorList>
            <person name="Pombert J.-F."/>
            <person name="Selman M."/>
            <person name="Burki F."/>
            <person name="Bardell F.T."/>
            <person name="Farinelli L."/>
            <person name="Solter L.F."/>
            <person name="Whitman D.W."/>
            <person name="Weiss L.M."/>
            <person name="Corradi N."/>
            <person name="Keeling P.J."/>
        </authorList>
    </citation>
    <scope>NUCLEOTIDE SEQUENCE [LARGE SCALE GENOMIC DNA]</scope>
    <source>
        <strain evidence="1 2">ATCC 50506</strain>
    </source>
</reference>
<dbReference type="KEGG" id="ein:Eint_020950"/>
<reference evidence="1 2" key="1">
    <citation type="journal article" date="2010" name="Nat. Commun.">
        <title>The complete sequence of the smallest known nuclear genome from the microsporidian Encephalitozoon intestinalis.</title>
        <authorList>
            <person name="Corradi N."/>
            <person name="Pombert J.-F."/>
            <person name="Farinelli L."/>
            <person name="Didier E.S."/>
            <person name="Keeling P.J."/>
        </authorList>
    </citation>
    <scope>NUCLEOTIDE SEQUENCE [LARGE SCALE GENOMIC DNA]</scope>
    <source>
        <strain evidence="1 2">ATCC 50506</strain>
    </source>
</reference>
<keyword evidence="2" id="KW-1185">Reference proteome</keyword>
<dbReference type="EMBL" id="CP001943">
    <property type="protein sequence ID" value="ADM11093.1"/>
    <property type="molecule type" value="Genomic_DNA"/>
</dbReference>
<name>E0S5V8_ENCIT</name>
<protein>
    <submittedName>
        <fullName evidence="1">Uncharacterized protein</fullName>
    </submittedName>
</protein>
<evidence type="ECO:0000313" key="1">
    <source>
        <dbReference type="EMBL" id="ADM11093.1"/>
    </source>
</evidence>
<dbReference type="AlphaFoldDB" id="E0S5V8"/>
<sequence length="262" mass="29878">MDFVPPAKQRELRSALEKIESGIVVVHGPPGSSKTYSIERTAQGLGLSIEYIEDVGMYKSMLPIRNAICLTDMDDYEYLSRHRKRLEKMKNLVIETRTLFSIGKILPNATIVNFGKISSRKIQKFYNLNEKEALKVGENLHAVGFCKYGIRSETVSIFHLLGKLFHSKETDVPKAAEMINVYGRDRFIGYLIENCTSFMSIKDIHKLIDGISLEDIGEMHLEHLIWVVLSSVKVGPRRFFSFRSWKGAVLSEHTCSNLCMNR</sequence>
<dbReference type="GeneID" id="9698775"/>
<evidence type="ECO:0000313" key="2">
    <source>
        <dbReference type="Proteomes" id="UP000002313"/>
    </source>
</evidence>
<dbReference type="RefSeq" id="XP_003072453.1">
    <property type="nucleotide sequence ID" value="XM_003072407.1"/>
</dbReference>
<dbReference type="OrthoDB" id="2191642at2759"/>
<gene>
    <name evidence="1" type="ORF">Eint_020950</name>
</gene>
<proteinExistence type="predicted"/>
<dbReference type="VEuPathDB" id="MicrosporidiaDB:Eint_020950"/>